<comment type="similarity">
    <text evidence="3">Belongs to the peptidase M50B family.</text>
</comment>
<dbReference type="InterPro" id="IPR036034">
    <property type="entry name" value="PDZ_sf"/>
</dbReference>
<comment type="caution">
    <text evidence="14">The sequence shown here is derived from an EMBL/GenBank/DDBJ whole genome shotgun (WGS) entry which is preliminary data.</text>
</comment>
<dbReference type="PANTHER" id="PTHR42837">
    <property type="entry name" value="REGULATOR OF SIGMA-E PROTEASE RSEP"/>
    <property type="match status" value="1"/>
</dbReference>
<dbReference type="InterPro" id="IPR004387">
    <property type="entry name" value="Pept_M50_Zn"/>
</dbReference>
<dbReference type="CDD" id="cd06163">
    <property type="entry name" value="S2P-M50_PDZ_RseP-like"/>
    <property type="match status" value="1"/>
</dbReference>
<protein>
    <submittedName>
        <fullName evidence="14">Membrane-associated zinc metalloprotease</fullName>
    </submittedName>
</protein>
<comment type="cofactor">
    <cofactor evidence="1">
        <name>Zn(2+)</name>
        <dbReference type="ChEBI" id="CHEBI:29105"/>
    </cofactor>
</comment>
<name>A0A0G0VVR8_9BACT</name>
<dbReference type="InterPro" id="IPR041489">
    <property type="entry name" value="PDZ_6"/>
</dbReference>
<evidence type="ECO:0000256" key="8">
    <source>
        <dbReference type="ARBA" id="ARBA00022989"/>
    </source>
</evidence>
<evidence type="ECO:0000256" key="6">
    <source>
        <dbReference type="ARBA" id="ARBA00022801"/>
    </source>
</evidence>
<keyword evidence="6" id="KW-0378">Hydrolase</keyword>
<evidence type="ECO:0000256" key="11">
    <source>
        <dbReference type="SAM" id="Phobius"/>
    </source>
</evidence>
<feature type="domain" description="Peptidase M50" evidence="12">
    <location>
        <begin position="7"/>
        <end position="355"/>
    </location>
</feature>
<evidence type="ECO:0000259" key="12">
    <source>
        <dbReference type="Pfam" id="PF02163"/>
    </source>
</evidence>
<dbReference type="Gene3D" id="2.30.42.10">
    <property type="match status" value="1"/>
</dbReference>
<keyword evidence="7" id="KW-0862">Zinc</keyword>
<gene>
    <name evidence="14" type="ORF">UU56_C0002G0085</name>
</gene>
<feature type="transmembrane region" description="Helical" evidence="11">
    <location>
        <begin position="343"/>
        <end position="361"/>
    </location>
</feature>
<reference evidence="14 15" key="1">
    <citation type="journal article" date="2015" name="Nature">
        <title>rRNA introns, odd ribosomes, and small enigmatic genomes across a large radiation of phyla.</title>
        <authorList>
            <person name="Brown C.T."/>
            <person name="Hug L.A."/>
            <person name="Thomas B.C."/>
            <person name="Sharon I."/>
            <person name="Castelle C.J."/>
            <person name="Singh A."/>
            <person name="Wilkins M.J."/>
            <person name="Williams K.H."/>
            <person name="Banfield J.F."/>
        </authorList>
    </citation>
    <scope>NUCLEOTIDE SEQUENCE [LARGE SCALE GENOMIC DNA]</scope>
</reference>
<comment type="subcellular location">
    <subcellularLocation>
        <location evidence="2">Membrane</location>
        <topology evidence="2">Multi-pass membrane protein</topology>
    </subcellularLocation>
</comment>
<evidence type="ECO:0000256" key="5">
    <source>
        <dbReference type="ARBA" id="ARBA00022692"/>
    </source>
</evidence>
<evidence type="ECO:0000256" key="1">
    <source>
        <dbReference type="ARBA" id="ARBA00001947"/>
    </source>
</evidence>
<feature type="domain" description="PDZ" evidence="13">
    <location>
        <begin position="141"/>
        <end position="193"/>
    </location>
</feature>
<evidence type="ECO:0000256" key="9">
    <source>
        <dbReference type="ARBA" id="ARBA00023049"/>
    </source>
</evidence>
<dbReference type="Pfam" id="PF02163">
    <property type="entry name" value="Peptidase_M50"/>
    <property type="match status" value="1"/>
</dbReference>
<dbReference type="GO" id="GO:0004222">
    <property type="term" value="F:metalloendopeptidase activity"/>
    <property type="evidence" value="ECO:0007669"/>
    <property type="project" value="InterPro"/>
</dbReference>
<keyword evidence="10 11" id="KW-0472">Membrane</keyword>
<sequence>MLTIIIFLLILSVLVLIHEFGHFMMAKKAGIGVEEFGIGLPPRIWGKKVKGTIYSVNWLPFGGFVRLVGEDPQDKRRDQKDSFYIKSLGQRTLVVVAGVAANLLLAIVIFYIVVFALGFKVSLPLLFEHKFEFVNQSRQVIVADVNAGSVAQSAGIKISDSIIQVGDEKISSIEGLQKIIRSSEGKNLTLVLENPVNNKTRTVEVTPTYSTELKAPALGVGLGELVVLNYTTLPQKLFAGFIHSYNTVVYSGKVFGELIGYAVRTRNIAPVSEGVSGPIGIAQITSQAVALGPISVLQLIGLLSLNLGIINILPIPALDGGRFFFIIVEAVTRRRVYPAVEKWAHTIGFALLLALIVLITYNDILKLFR</sequence>
<keyword evidence="4 14" id="KW-0645">Protease</keyword>
<dbReference type="GO" id="GO:0006508">
    <property type="term" value="P:proteolysis"/>
    <property type="evidence" value="ECO:0007669"/>
    <property type="project" value="UniProtKB-KW"/>
</dbReference>
<dbReference type="Proteomes" id="UP000034493">
    <property type="component" value="Unassembled WGS sequence"/>
</dbReference>
<accession>A0A0G0VVR8</accession>
<dbReference type="GO" id="GO:0016020">
    <property type="term" value="C:membrane"/>
    <property type="evidence" value="ECO:0007669"/>
    <property type="project" value="UniProtKB-SubCell"/>
</dbReference>
<organism evidence="14 15">
    <name type="scientific">Candidatus Curtissbacteria bacterium GW2011_GWA2_41_24</name>
    <dbReference type="NCBI Taxonomy" id="1618411"/>
    <lineage>
        <taxon>Bacteria</taxon>
        <taxon>Candidatus Curtissiibacteriota</taxon>
    </lineage>
</organism>
<feature type="transmembrane region" description="Helical" evidence="11">
    <location>
        <begin position="93"/>
        <end position="119"/>
    </location>
</feature>
<evidence type="ECO:0000256" key="10">
    <source>
        <dbReference type="ARBA" id="ARBA00023136"/>
    </source>
</evidence>
<keyword evidence="5 11" id="KW-0812">Transmembrane</keyword>
<evidence type="ECO:0000256" key="2">
    <source>
        <dbReference type="ARBA" id="ARBA00004141"/>
    </source>
</evidence>
<dbReference type="PANTHER" id="PTHR42837:SF2">
    <property type="entry name" value="MEMBRANE METALLOPROTEASE ARASP2, CHLOROPLASTIC-RELATED"/>
    <property type="match status" value="1"/>
</dbReference>
<evidence type="ECO:0000256" key="3">
    <source>
        <dbReference type="ARBA" id="ARBA00007931"/>
    </source>
</evidence>
<dbReference type="Pfam" id="PF17820">
    <property type="entry name" value="PDZ_6"/>
    <property type="match status" value="1"/>
</dbReference>
<dbReference type="InterPro" id="IPR008915">
    <property type="entry name" value="Peptidase_M50"/>
</dbReference>
<evidence type="ECO:0000259" key="13">
    <source>
        <dbReference type="Pfam" id="PF17820"/>
    </source>
</evidence>
<keyword evidence="9 14" id="KW-0482">Metalloprotease</keyword>
<dbReference type="EMBL" id="LCBC01000002">
    <property type="protein sequence ID" value="KKS04945.1"/>
    <property type="molecule type" value="Genomic_DNA"/>
</dbReference>
<dbReference type="SUPFAM" id="SSF50156">
    <property type="entry name" value="PDZ domain-like"/>
    <property type="match status" value="1"/>
</dbReference>
<evidence type="ECO:0000313" key="14">
    <source>
        <dbReference type="EMBL" id="KKS04945.1"/>
    </source>
</evidence>
<keyword evidence="8 11" id="KW-1133">Transmembrane helix</keyword>
<evidence type="ECO:0000256" key="4">
    <source>
        <dbReference type="ARBA" id="ARBA00022670"/>
    </source>
</evidence>
<dbReference type="AlphaFoldDB" id="A0A0G0VVR8"/>
<proteinExistence type="inferred from homology"/>
<evidence type="ECO:0000256" key="7">
    <source>
        <dbReference type="ARBA" id="ARBA00022833"/>
    </source>
</evidence>
<evidence type="ECO:0000313" key="15">
    <source>
        <dbReference type="Proteomes" id="UP000034493"/>
    </source>
</evidence>